<dbReference type="PANTHER" id="PTHR30283">
    <property type="entry name" value="PEROXIDE STRESS RESPONSE PROTEIN YAAA"/>
    <property type="match status" value="1"/>
</dbReference>
<evidence type="ECO:0000256" key="1">
    <source>
        <dbReference type="SAM" id="MobiDB-lite"/>
    </source>
</evidence>
<name>A0A1W1D272_9ZZZZ</name>
<evidence type="ECO:0000313" key="2">
    <source>
        <dbReference type="EMBL" id="SFV74658.1"/>
    </source>
</evidence>
<organism evidence="2">
    <name type="scientific">hydrothermal vent metagenome</name>
    <dbReference type="NCBI Taxonomy" id="652676"/>
    <lineage>
        <taxon>unclassified sequences</taxon>
        <taxon>metagenomes</taxon>
        <taxon>ecological metagenomes</taxon>
    </lineage>
</organism>
<protein>
    <submittedName>
        <fullName evidence="2">UPF0246 protein YaaA</fullName>
    </submittedName>
</protein>
<dbReference type="Pfam" id="PF03883">
    <property type="entry name" value="H2O2_YaaD"/>
    <property type="match status" value="1"/>
</dbReference>
<feature type="region of interest" description="Disordered" evidence="1">
    <location>
        <begin position="1"/>
        <end position="23"/>
    </location>
</feature>
<accession>A0A1W1D272</accession>
<dbReference type="InterPro" id="IPR005583">
    <property type="entry name" value="YaaA"/>
</dbReference>
<dbReference type="GO" id="GO:0033194">
    <property type="term" value="P:response to hydroperoxide"/>
    <property type="evidence" value="ECO:0007669"/>
    <property type="project" value="TreeGrafter"/>
</dbReference>
<dbReference type="PANTHER" id="PTHR30283:SF4">
    <property type="entry name" value="PEROXIDE STRESS RESISTANCE PROTEIN YAAA"/>
    <property type="match status" value="1"/>
</dbReference>
<dbReference type="AlphaFoldDB" id="A0A1W1D272"/>
<reference evidence="2" key="1">
    <citation type="submission" date="2016-10" db="EMBL/GenBank/DDBJ databases">
        <authorList>
            <person name="de Groot N.N."/>
        </authorList>
    </citation>
    <scope>NUCLEOTIDE SEQUENCE</scope>
</reference>
<gene>
    <name evidence="2" type="ORF">MNB_SM-3-549</name>
</gene>
<dbReference type="EMBL" id="FPHP01000002">
    <property type="protein sequence ID" value="SFV74658.1"/>
    <property type="molecule type" value="Genomic_DNA"/>
</dbReference>
<proteinExistence type="predicted"/>
<dbReference type="GO" id="GO:0005829">
    <property type="term" value="C:cytosol"/>
    <property type="evidence" value="ECO:0007669"/>
    <property type="project" value="TreeGrafter"/>
</dbReference>
<sequence length="241" mass="28172">MLKILFSPSEGKKSGGNATPKELLGSNKAREEILQTYNQIIQSQDEEQIKSLFGFKKYSECLPYQNDIFTSPLMYAIERYRGVAYEYLQYDTMTQREQKFLQENTIIFSNLYGPILGGDTIANYKVKQGNNIGDIAPDKFYKERFSYQLDLYLAKDEILDLRAGYYEKFYKINKNYTTLKFLKNNKTVSHWAKAYRGIVLREIAKHNITSLSSLQQLEIENLQIKEIKVIKNKTEIIYNII</sequence>